<reference evidence="2 3" key="1">
    <citation type="journal article" date="2024" name="G3 (Bethesda)">
        <title>Genome assembly of Hibiscus sabdariffa L. provides insights into metabolisms of medicinal natural products.</title>
        <authorList>
            <person name="Kim T."/>
        </authorList>
    </citation>
    <scope>NUCLEOTIDE SEQUENCE [LARGE SCALE GENOMIC DNA]</scope>
    <source>
        <strain evidence="2">TK-2024</strain>
        <tissue evidence="2">Old leaves</tissue>
    </source>
</reference>
<organism evidence="2 3">
    <name type="scientific">Hibiscus sabdariffa</name>
    <name type="common">roselle</name>
    <dbReference type="NCBI Taxonomy" id="183260"/>
    <lineage>
        <taxon>Eukaryota</taxon>
        <taxon>Viridiplantae</taxon>
        <taxon>Streptophyta</taxon>
        <taxon>Embryophyta</taxon>
        <taxon>Tracheophyta</taxon>
        <taxon>Spermatophyta</taxon>
        <taxon>Magnoliopsida</taxon>
        <taxon>eudicotyledons</taxon>
        <taxon>Gunneridae</taxon>
        <taxon>Pentapetalae</taxon>
        <taxon>rosids</taxon>
        <taxon>malvids</taxon>
        <taxon>Malvales</taxon>
        <taxon>Malvaceae</taxon>
        <taxon>Malvoideae</taxon>
        <taxon>Hibiscus</taxon>
    </lineage>
</organism>
<accession>A0ABR2GF56</accession>
<evidence type="ECO:0000313" key="3">
    <source>
        <dbReference type="Proteomes" id="UP001472677"/>
    </source>
</evidence>
<dbReference type="InterPro" id="IPR026960">
    <property type="entry name" value="RVT-Znf"/>
</dbReference>
<feature type="domain" description="Reverse transcriptase zinc-binding" evidence="1">
    <location>
        <begin position="14"/>
        <end position="94"/>
    </location>
</feature>
<proteinExistence type="predicted"/>
<gene>
    <name evidence="2" type="ORF">V6N12_050779</name>
</gene>
<evidence type="ECO:0000259" key="1">
    <source>
        <dbReference type="Pfam" id="PF13966"/>
    </source>
</evidence>
<name>A0ABR2GF56_9ROSI</name>
<evidence type="ECO:0000313" key="2">
    <source>
        <dbReference type="EMBL" id="KAK8600934.1"/>
    </source>
</evidence>
<sequence>MDIVGWKLQPDLPFSVKTAYIVRCGAMVGENEALWKVIHKFQGLQRIKIFLWLLCKNKIMTNAERARRHSIGDDRCPLCLSSLEYVNHLFQRCASR</sequence>
<dbReference type="EMBL" id="JBBPBM010000001">
    <property type="protein sequence ID" value="KAK8600934.1"/>
    <property type="molecule type" value="Genomic_DNA"/>
</dbReference>
<dbReference type="Pfam" id="PF13966">
    <property type="entry name" value="zf-RVT"/>
    <property type="match status" value="1"/>
</dbReference>
<keyword evidence="3" id="KW-1185">Reference proteome</keyword>
<protein>
    <recommendedName>
        <fullName evidence="1">Reverse transcriptase zinc-binding domain-containing protein</fullName>
    </recommendedName>
</protein>
<comment type="caution">
    <text evidence="2">The sequence shown here is derived from an EMBL/GenBank/DDBJ whole genome shotgun (WGS) entry which is preliminary data.</text>
</comment>
<dbReference type="Proteomes" id="UP001472677">
    <property type="component" value="Unassembled WGS sequence"/>
</dbReference>